<dbReference type="InterPro" id="IPR004143">
    <property type="entry name" value="BPL_LPL_catalytic"/>
</dbReference>
<dbReference type="EC" id="2.3.1.181" evidence="5"/>
<feature type="domain" description="BPL/LPL catalytic" evidence="8">
    <location>
        <begin position="45"/>
        <end position="233"/>
    </location>
</feature>
<evidence type="ECO:0000256" key="3">
    <source>
        <dbReference type="ARBA" id="ARBA00023315"/>
    </source>
</evidence>
<dbReference type="Proteomes" id="UP000178743">
    <property type="component" value="Unassembled WGS sequence"/>
</dbReference>
<dbReference type="InterPro" id="IPR045864">
    <property type="entry name" value="aa-tRNA-synth_II/BPL/LPL"/>
</dbReference>
<dbReference type="PIRSF" id="PIRSF016262">
    <property type="entry name" value="LPLase"/>
    <property type="match status" value="1"/>
</dbReference>
<dbReference type="Gene3D" id="3.30.930.10">
    <property type="entry name" value="Bira Bifunctional Protein, Domain 2"/>
    <property type="match status" value="1"/>
</dbReference>
<dbReference type="PANTHER" id="PTHR10993:SF7">
    <property type="entry name" value="LIPOYLTRANSFERASE 2, MITOCHONDRIAL-RELATED"/>
    <property type="match status" value="1"/>
</dbReference>
<accession>A0A1F5W757</accession>
<evidence type="ECO:0000256" key="5">
    <source>
        <dbReference type="PIRNR" id="PIRNR016262"/>
    </source>
</evidence>
<feature type="site" description="Lowers pKa of active site Cys" evidence="7">
    <location>
        <position position="156"/>
    </location>
</feature>
<dbReference type="GO" id="GO:0009249">
    <property type="term" value="P:protein lipoylation"/>
    <property type="evidence" value="ECO:0007669"/>
    <property type="project" value="InterPro"/>
</dbReference>
<evidence type="ECO:0000256" key="1">
    <source>
        <dbReference type="ARBA" id="ARBA00004821"/>
    </source>
</evidence>
<dbReference type="SUPFAM" id="SSF55681">
    <property type="entry name" value="Class II aaRS and biotin synthetases"/>
    <property type="match status" value="1"/>
</dbReference>
<proteinExistence type="inferred from homology"/>
<protein>
    <recommendedName>
        <fullName evidence="5">Octanoyltransferase</fullName>
        <ecNumber evidence="5">2.3.1.181</ecNumber>
    </recommendedName>
</protein>
<evidence type="ECO:0000313" key="9">
    <source>
        <dbReference type="EMBL" id="OGF71443.1"/>
    </source>
</evidence>
<dbReference type="InterPro" id="IPR000544">
    <property type="entry name" value="Octanoyltransferase"/>
</dbReference>
<reference evidence="9 10" key="1">
    <citation type="journal article" date="2016" name="Nat. Commun.">
        <title>Thousands of microbial genomes shed light on interconnected biogeochemical processes in an aquifer system.</title>
        <authorList>
            <person name="Anantharaman K."/>
            <person name="Brown C.T."/>
            <person name="Hug L.A."/>
            <person name="Sharon I."/>
            <person name="Castelle C.J."/>
            <person name="Probst A.J."/>
            <person name="Thomas B.C."/>
            <person name="Singh A."/>
            <person name="Wilkins M.J."/>
            <person name="Karaoz U."/>
            <person name="Brodie E.L."/>
            <person name="Williams K.H."/>
            <person name="Hubbard S.S."/>
            <person name="Banfield J.F."/>
        </authorList>
    </citation>
    <scope>NUCLEOTIDE SEQUENCE [LARGE SCALE GENOMIC DNA]</scope>
</reference>
<organism evidence="9 10">
    <name type="scientific">Candidatus Giovannonibacteria bacterium RIFCSPHIGHO2_02_FULL_45_40</name>
    <dbReference type="NCBI Taxonomy" id="1798337"/>
    <lineage>
        <taxon>Bacteria</taxon>
        <taxon>Candidatus Giovannoniibacteriota</taxon>
    </lineage>
</organism>
<gene>
    <name evidence="9" type="ORF">A3C05_01570</name>
</gene>
<dbReference type="UniPathway" id="UPA00538">
    <property type="reaction ID" value="UER00592"/>
</dbReference>
<evidence type="ECO:0000256" key="6">
    <source>
        <dbReference type="PIRSR" id="PIRSR016262-1"/>
    </source>
</evidence>
<evidence type="ECO:0000313" key="10">
    <source>
        <dbReference type="Proteomes" id="UP000178743"/>
    </source>
</evidence>
<evidence type="ECO:0000256" key="7">
    <source>
        <dbReference type="PIRSR" id="PIRSR016262-3"/>
    </source>
</evidence>
<comment type="pathway">
    <text evidence="1 5">Protein modification; protein lipoylation via endogenous pathway; protein N(6)-(lipoyl)lysine from octanoyl-[acyl-carrier-protein]: step 1/2.</text>
</comment>
<evidence type="ECO:0000256" key="4">
    <source>
        <dbReference type="ARBA" id="ARBA00024732"/>
    </source>
</evidence>
<keyword evidence="3 5" id="KW-0012">Acyltransferase</keyword>
<comment type="similarity">
    <text evidence="5">Belongs to the LipB family.</text>
</comment>
<dbReference type="EMBL" id="MFHP01000032">
    <property type="protein sequence ID" value="OGF71443.1"/>
    <property type="molecule type" value="Genomic_DNA"/>
</dbReference>
<comment type="catalytic activity">
    <reaction evidence="5">
        <text>octanoyl-[ACP] + L-lysyl-[protein] = N(6)-octanoyl-L-lysyl-[protein] + holo-[ACP] + H(+)</text>
        <dbReference type="Rhea" id="RHEA:17665"/>
        <dbReference type="Rhea" id="RHEA-COMP:9636"/>
        <dbReference type="Rhea" id="RHEA-COMP:9685"/>
        <dbReference type="Rhea" id="RHEA-COMP:9752"/>
        <dbReference type="Rhea" id="RHEA-COMP:9928"/>
        <dbReference type="ChEBI" id="CHEBI:15378"/>
        <dbReference type="ChEBI" id="CHEBI:29969"/>
        <dbReference type="ChEBI" id="CHEBI:64479"/>
        <dbReference type="ChEBI" id="CHEBI:78463"/>
        <dbReference type="ChEBI" id="CHEBI:78809"/>
        <dbReference type="EC" id="2.3.1.181"/>
    </reaction>
</comment>
<dbReference type="PROSITE" id="PS51733">
    <property type="entry name" value="BPL_LPL_CATALYTIC"/>
    <property type="match status" value="1"/>
</dbReference>
<evidence type="ECO:0000259" key="8">
    <source>
        <dbReference type="PROSITE" id="PS51733"/>
    </source>
</evidence>
<dbReference type="GO" id="GO:0033819">
    <property type="term" value="F:lipoyl(octanoyl) transferase activity"/>
    <property type="evidence" value="ECO:0007669"/>
    <property type="project" value="UniProtKB-EC"/>
</dbReference>
<evidence type="ECO:0000256" key="2">
    <source>
        <dbReference type="ARBA" id="ARBA00022679"/>
    </source>
</evidence>
<comment type="function">
    <text evidence="4 5">Catalyzes the transfer of endogenously produced octanoic acid from octanoyl-acyl-carrier-protein onto the lipoyl domains of lipoate-dependent enzymes. Lipoyl-ACP can also act as a substrate although octanoyl-ACP is likely to be the physiological substrate.</text>
</comment>
<dbReference type="Pfam" id="PF21948">
    <property type="entry name" value="LplA-B_cat"/>
    <property type="match status" value="1"/>
</dbReference>
<dbReference type="PANTHER" id="PTHR10993">
    <property type="entry name" value="OCTANOYLTRANSFERASE"/>
    <property type="match status" value="1"/>
</dbReference>
<dbReference type="AlphaFoldDB" id="A0A1F5W757"/>
<keyword evidence="2 5" id="KW-0808">Transferase</keyword>
<dbReference type="NCBIfam" id="TIGR00214">
    <property type="entry name" value="lipB"/>
    <property type="match status" value="1"/>
</dbReference>
<name>A0A1F5W757_9BACT</name>
<comment type="caution">
    <text evidence="9">The sequence shown here is derived from an EMBL/GenBank/DDBJ whole genome shotgun (WGS) entry which is preliminary data.</text>
</comment>
<sequence length="239" mass="27123">MAGLSSKKRRVLHMYFQIEDWGVNFPIKKAVAIQDEYWAEKVFKNKENDQLIFVEHEPVYTAGASLAKNLAGIQRCFKKEIWELPAPIEIIGRGGLVTYQGPGILSVYCIFEIKNMSISNFENALLDSAAACLKTYGVETRRRKDNPGLYIGKEKKIASVGLQISRGVTRYGMTVSLDPEEKYLEPLIPCGLKDVRITSMAEELNVKSFSESEKDEIKIKLATELISRYHKPRSERMPL</sequence>
<feature type="active site" description="Acyl-thioester intermediate" evidence="6">
    <location>
        <position position="190"/>
    </location>
</feature>